<proteinExistence type="predicted"/>
<dbReference type="GO" id="GO:0000981">
    <property type="term" value="F:DNA-binding transcription factor activity, RNA polymerase II-specific"/>
    <property type="evidence" value="ECO:0007669"/>
    <property type="project" value="InterPro"/>
</dbReference>
<accession>M2UNX9</accession>
<dbReference type="HOGENOM" id="CLU_1959358_0_0_1"/>
<dbReference type="InterPro" id="IPR036864">
    <property type="entry name" value="Zn2-C6_fun-type_DNA-bd_sf"/>
</dbReference>
<evidence type="ECO:0000313" key="5">
    <source>
        <dbReference type="Proteomes" id="UP000016936"/>
    </source>
</evidence>
<dbReference type="OrthoDB" id="10261408at2759"/>
<dbReference type="AlphaFoldDB" id="M2UNX9"/>
<protein>
    <recommendedName>
        <fullName evidence="3">Zn(2)-C6 fungal-type domain-containing protein</fullName>
    </recommendedName>
</protein>
<feature type="domain" description="Zn(2)-C6 fungal-type" evidence="3">
    <location>
        <begin position="2"/>
        <end position="27"/>
    </location>
</feature>
<dbReference type="Pfam" id="PF00172">
    <property type="entry name" value="Zn_clus"/>
    <property type="match status" value="1"/>
</dbReference>
<evidence type="ECO:0000256" key="1">
    <source>
        <dbReference type="ARBA" id="ARBA00023242"/>
    </source>
</evidence>
<dbReference type="InterPro" id="IPR001138">
    <property type="entry name" value="Zn2Cys6_DnaBD"/>
</dbReference>
<dbReference type="PANTHER" id="PTHR47654:SF5">
    <property type="entry name" value="TRANSCRIPTION FACTOR DOMAIN-CONTAINING PROTEIN"/>
    <property type="match status" value="1"/>
</dbReference>
<reference evidence="4 5" key="1">
    <citation type="journal article" date="2012" name="PLoS Pathog.">
        <title>Diverse lifestyles and strategies of plant pathogenesis encoded in the genomes of eighteen Dothideomycetes fungi.</title>
        <authorList>
            <person name="Ohm R.A."/>
            <person name="Feau N."/>
            <person name="Henrissat B."/>
            <person name="Schoch C.L."/>
            <person name="Horwitz B.A."/>
            <person name="Barry K.W."/>
            <person name="Condon B.J."/>
            <person name="Copeland A.C."/>
            <person name="Dhillon B."/>
            <person name="Glaser F."/>
            <person name="Hesse C.N."/>
            <person name="Kosti I."/>
            <person name="LaButti K."/>
            <person name="Lindquist E.A."/>
            <person name="Lucas S."/>
            <person name="Salamov A.A."/>
            <person name="Bradshaw R.E."/>
            <person name="Ciuffetti L."/>
            <person name="Hamelin R.C."/>
            <person name="Kema G.H.J."/>
            <person name="Lawrence C."/>
            <person name="Scott J.A."/>
            <person name="Spatafora J.W."/>
            <person name="Turgeon B.G."/>
            <person name="de Wit P.J.G.M."/>
            <person name="Zhong S."/>
            <person name="Goodwin S.B."/>
            <person name="Grigoriev I.V."/>
        </authorList>
    </citation>
    <scope>NUCLEOTIDE SEQUENCE [LARGE SCALE GENOMIC DNA]</scope>
    <source>
        <strain evidence="5">C5 / ATCC 48332 / race O</strain>
    </source>
</reference>
<organism evidence="4 5">
    <name type="scientific">Cochliobolus heterostrophus (strain C5 / ATCC 48332 / race O)</name>
    <name type="common">Southern corn leaf blight fungus</name>
    <name type="synonym">Bipolaris maydis</name>
    <dbReference type="NCBI Taxonomy" id="701091"/>
    <lineage>
        <taxon>Eukaryota</taxon>
        <taxon>Fungi</taxon>
        <taxon>Dikarya</taxon>
        <taxon>Ascomycota</taxon>
        <taxon>Pezizomycotina</taxon>
        <taxon>Dothideomycetes</taxon>
        <taxon>Pleosporomycetidae</taxon>
        <taxon>Pleosporales</taxon>
        <taxon>Pleosporineae</taxon>
        <taxon>Pleosporaceae</taxon>
        <taxon>Bipolaris</taxon>
    </lineage>
</organism>
<gene>
    <name evidence="4" type="ORF">COCHEDRAFT_1222440</name>
</gene>
<name>M2UNX9_COCH5</name>
<dbReference type="SUPFAM" id="SSF57701">
    <property type="entry name" value="Zn2/Cys6 DNA-binding domain"/>
    <property type="match status" value="1"/>
</dbReference>
<dbReference type="Gene3D" id="4.10.240.10">
    <property type="entry name" value="Zn(2)-C6 fungal-type DNA-binding domain"/>
    <property type="match status" value="1"/>
</dbReference>
<evidence type="ECO:0000313" key="4">
    <source>
        <dbReference type="EMBL" id="EMD95286.1"/>
    </source>
</evidence>
<keyword evidence="5" id="KW-1185">Reference proteome</keyword>
<keyword evidence="1" id="KW-0539">Nucleus</keyword>
<dbReference type="InterPro" id="IPR053230">
    <property type="entry name" value="Trans_reg_galc"/>
</dbReference>
<evidence type="ECO:0000259" key="3">
    <source>
        <dbReference type="Pfam" id="PF00172"/>
    </source>
</evidence>
<dbReference type="Proteomes" id="UP000016936">
    <property type="component" value="Unassembled WGS sequence"/>
</dbReference>
<dbReference type="EMBL" id="KB445571">
    <property type="protein sequence ID" value="EMD95286.1"/>
    <property type="molecule type" value="Genomic_DNA"/>
</dbReference>
<dbReference type="PANTHER" id="PTHR47654">
    <property type="entry name" value="ZN(II)2CYS6 TRANSCRIPTION FACTOR (EUROFUNG)-RELATED"/>
    <property type="match status" value="1"/>
</dbReference>
<feature type="region of interest" description="Disordered" evidence="2">
    <location>
        <begin position="66"/>
        <end position="95"/>
    </location>
</feature>
<dbReference type="GO" id="GO:0008270">
    <property type="term" value="F:zinc ion binding"/>
    <property type="evidence" value="ECO:0007669"/>
    <property type="project" value="InterPro"/>
</dbReference>
<sequence>MKCSGTRPRCINCTKYDKDCIYHLSRRDRLREATYKIEVLSKLLEDIRGALDNEHTKRVDDVLKEFDNDTPPLSPSVHTKSWKKRSTTSSSNEMDCDRQAFDEAHVLSSVGSNEDLAFLEEDVLGDLG</sequence>
<reference evidence="5" key="2">
    <citation type="journal article" date="2013" name="PLoS Genet.">
        <title>Comparative genome structure, secondary metabolite, and effector coding capacity across Cochliobolus pathogens.</title>
        <authorList>
            <person name="Condon B.J."/>
            <person name="Leng Y."/>
            <person name="Wu D."/>
            <person name="Bushley K.E."/>
            <person name="Ohm R.A."/>
            <person name="Otillar R."/>
            <person name="Martin J."/>
            <person name="Schackwitz W."/>
            <person name="Grimwood J."/>
            <person name="MohdZainudin N."/>
            <person name="Xue C."/>
            <person name="Wang R."/>
            <person name="Manning V.A."/>
            <person name="Dhillon B."/>
            <person name="Tu Z.J."/>
            <person name="Steffenson B.J."/>
            <person name="Salamov A."/>
            <person name="Sun H."/>
            <person name="Lowry S."/>
            <person name="LaButti K."/>
            <person name="Han J."/>
            <person name="Copeland A."/>
            <person name="Lindquist E."/>
            <person name="Barry K."/>
            <person name="Schmutz J."/>
            <person name="Baker S.E."/>
            <person name="Ciuffetti L.M."/>
            <person name="Grigoriev I.V."/>
            <person name="Zhong S."/>
            <person name="Turgeon B.G."/>
        </authorList>
    </citation>
    <scope>NUCLEOTIDE SEQUENCE [LARGE SCALE GENOMIC DNA]</scope>
    <source>
        <strain evidence="5">C5 / ATCC 48332 / race O</strain>
    </source>
</reference>
<dbReference type="CDD" id="cd00067">
    <property type="entry name" value="GAL4"/>
    <property type="match status" value="1"/>
</dbReference>
<evidence type="ECO:0000256" key="2">
    <source>
        <dbReference type="SAM" id="MobiDB-lite"/>
    </source>
</evidence>